<evidence type="ECO:0000256" key="5">
    <source>
        <dbReference type="ARBA" id="ARBA00022490"/>
    </source>
</evidence>
<protein>
    <recommendedName>
        <fullName evidence="4">Protein-L-isoaspartate O-methyltransferase</fullName>
        <ecNumber evidence="3">2.1.1.77</ecNumber>
    </recommendedName>
    <alternativeName>
        <fullName evidence="11">L-isoaspartyl protein carboxyl methyltransferase</fullName>
    </alternativeName>
    <alternativeName>
        <fullName evidence="9">Protein L-isoaspartyl methyltransferase</fullName>
    </alternativeName>
    <alternativeName>
        <fullName evidence="10">Protein-beta-aspartate methyltransferase</fullName>
    </alternativeName>
</protein>
<evidence type="ECO:0000256" key="9">
    <source>
        <dbReference type="ARBA" id="ARBA00030757"/>
    </source>
</evidence>
<dbReference type="GO" id="GO:0008168">
    <property type="term" value="F:methyltransferase activity"/>
    <property type="evidence" value="ECO:0007669"/>
    <property type="project" value="UniProtKB-KW"/>
</dbReference>
<keyword evidence="13" id="KW-1185">Reference proteome</keyword>
<comment type="subcellular location">
    <subcellularLocation>
        <location evidence="1">Cytoplasm</location>
    </subcellularLocation>
</comment>
<evidence type="ECO:0000256" key="7">
    <source>
        <dbReference type="ARBA" id="ARBA00022679"/>
    </source>
</evidence>
<evidence type="ECO:0000256" key="6">
    <source>
        <dbReference type="ARBA" id="ARBA00022603"/>
    </source>
</evidence>
<evidence type="ECO:0000256" key="11">
    <source>
        <dbReference type="ARBA" id="ARBA00031350"/>
    </source>
</evidence>
<comment type="caution">
    <text evidence="12">The sequence shown here is derived from an EMBL/GenBank/DDBJ whole genome shotgun (WGS) entry which is preliminary data.</text>
</comment>
<dbReference type="PANTHER" id="PTHR11579">
    <property type="entry name" value="PROTEIN-L-ISOASPARTATE O-METHYLTRANSFERASE"/>
    <property type="match status" value="1"/>
</dbReference>
<evidence type="ECO:0000256" key="3">
    <source>
        <dbReference type="ARBA" id="ARBA00011890"/>
    </source>
</evidence>
<comment type="similarity">
    <text evidence="2">Belongs to the methyltransferase superfamily. L-isoaspartyl/D-aspartyl protein methyltransferase family.</text>
</comment>
<dbReference type="InterPro" id="IPR029063">
    <property type="entry name" value="SAM-dependent_MTases_sf"/>
</dbReference>
<dbReference type="GO" id="GO:0032259">
    <property type="term" value="P:methylation"/>
    <property type="evidence" value="ECO:0007669"/>
    <property type="project" value="UniProtKB-KW"/>
</dbReference>
<dbReference type="CDD" id="cd02440">
    <property type="entry name" value="AdoMet_MTases"/>
    <property type="match status" value="1"/>
</dbReference>
<evidence type="ECO:0000256" key="4">
    <source>
        <dbReference type="ARBA" id="ARBA00013346"/>
    </source>
</evidence>
<evidence type="ECO:0000256" key="1">
    <source>
        <dbReference type="ARBA" id="ARBA00004496"/>
    </source>
</evidence>
<dbReference type="RefSeq" id="WP_220166846.1">
    <property type="nucleotide sequence ID" value="NZ_JAIBOA010000008.1"/>
</dbReference>
<keyword evidence="5" id="KW-0963">Cytoplasm</keyword>
<accession>A0ABS7FTC0</accession>
<organism evidence="12 13">
    <name type="scientific">Actinomadura parmotrematis</name>
    <dbReference type="NCBI Taxonomy" id="2864039"/>
    <lineage>
        <taxon>Bacteria</taxon>
        <taxon>Bacillati</taxon>
        <taxon>Actinomycetota</taxon>
        <taxon>Actinomycetes</taxon>
        <taxon>Streptosporangiales</taxon>
        <taxon>Thermomonosporaceae</taxon>
        <taxon>Actinomadura</taxon>
    </lineage>
</organism>
<evidence type="ECO:0000256" key="10">
    <source>
        <dbReference type="ARBA" id="ARBA00031323"/>
    </source>
</evidence>
<dbReference type="Gene3D" id="3.40.50.150">
    <property type="entry name" value="Vaccinia Virus protein VP39"/>
    <property type="match status" value="1"/>
</dbReference>
<dbReference type="EC" id="2.1.1.77" evidence="3"/>
<evidence type="ECO:0000313" key="13">
    <source>
        <dbReference type="Proteomes" id="UP000774570"/>
    </source>
</evidence>
<sequence length="381" mass="40141">MDPQDRIGRLADGLAAAGRLTDPRWRDGLRAVPRHLFAPERAWAVPDRPRAAGVAIDRVEAPVAWWDMVYADAAIAVQVDDGRGDPAERAGTWTSSLSAPGIVLPFLEALGALDHHRVLEVGTGTGWTAGLLAWRVGAPNVTSVEVDAALSERAAANLEAAGLAPRLVVGDGAEGHPDGAPYDRVHVTCGVERVPAAWVRQCRPGAVIVLPWSPGWGVGHLARLVVGDGAAVGRLTGPAGFMMMRAQRRPFGPPGGAGPVAESATRIDPRTLVGASPGADLMVNARVPGVRTHLESAQDGTVRVWAVLDGSPDGTAWATADFVPGSREFTVRQAGPRRLWDEIEAAYLDWVALGQPGRDRFGLAVDGGGQRVWLDRPDAAP</sequence>
<gene>
    <name evidence="12" type="ORF">K1Y72_14645</name>
</gene>
<dbReference type="EMBL" id="JAIBOA010000008">
    <property type="protein sequence ID" value="MBW8483622.1"/>
    <property type="molecule type" value="Genomic_DNA"/>
</dbReference>
<keyword evidence="7" id="KW-0808">Transferase</keyword>
<dbReference type="Pfam" id="PF01135">
    <property type="entry name" value="PCMT"/>
    <property type="match status" value="1"/>
</dbReference>
<dbReference type="InterPro" id="IPR000682">
    <property type="entry name" value="PCMT"/>
</dbReference>
<dbReference type="Proteomes" id="UP000774570">
    <property type="component" value="Unassembled WGS sequence"/>
</dbReference>
<evidence type="ECO:0000313" key="12">
    <source>
        <dbReference type="EMBL" id="MBW8483622.1"/>
    </source>
</evidence>
<name>A0ABS7FTC0_9ACTN</name>
<keyword evidence="6 12" id="KW-0489">Methyltransferase</keyword>
<evidence type="ECO:0000256" key="2">
    <source>
        <dbReference type="ARBA" id="ARBA00005369"/>
    </source>
</evidence>
<proteinExistence type="inferred from homology"/>
<reference evidence="12 13" key="1">
    <citation type="submission" date="2021-07" db="EMBL/GenBank/DDBJ databases">
        <title>Actinomadura sp. PM05-2 isolated from lichen.</title>
        <authorList>
            <person name="Somphong A."/>
            <person name="Phongsopitanun W."/>
            <person name="Tanasupawat S."/>
            <person name="Peongsungnone V."/>
        </authorList>
    </citation>
    <scope>NUCLEOTIDE SEQUENCE [LARGE SCALE GENOMIC DNA]</scope>
    <source>
        <strain evidence="12 13">PM05-2</strain>
    </source>
</reference>
<dbReference type="PANTHER" id="PTHR11579:SF0">
    <property type="entry name" value="PROTEIN-L-ISOASPARTATE(D-ASPARTATE) O-METHYLTRANSFERASE"/>
    <property type="match status" value="1"/>
</dbReference>
<keyword evidence="8" id="KW-0949">S-adenosyl-L-methionine</keyword>
<evidence type="ECO:0000256" key="8">
    <source>
        <dbReference type="ARBA" id="ARBA00022691"/>
    </source>
</evidence>
<dbReference type="SUPFAM" id="SSF53335">
    <property type="entry name" value="S-adenosyl-L-methionine-dependent methyltransferases"/>
    <property type="match status" value="1"/>
</dbReference>